<dbReference type="EMBL" id="JAEKLZ010000353">
    <property type="protein sequence ID" value="MBW8728097.1"/>
    <property type="molecule type" value="Genomic_DNA"/>
</dbReference>
<evidence type="ECO:0000313" key="2">
    <source>
        <dbReference type="Proteomes" id="UP000700706"/>
    </source>
</evidence>
<organism evidence="1 2">
    <name type="scientific">Inquilinus limosus</name>
    <dbReference type="NCBI Taxonomy" id="171674"/>
    <lineage>
        <taxon>Bacteria</taxon>
        <taxon>Pseudomonadati</taxon>
        <taxon>Pseudomonadota</taxon>
        <taxon>Alphaproteobacteria</taxon>
        <taxon>Rhodospirillales</taxon>
        <taxon>Rhodospirillaceae</taxon>
        <taxon>Inquilinus</taxon>
    </lineage>
</organism>
<reference evidence="1" key="1">
    <citation type="submission" date="2020-06" db="EMBL/GenBank/DDBJ databases">
        <title>Stable isotope informed genome-resolved metagenomics uncovers potential trophic interactions in rhizosphere soil.</title>
        <authorList>
            <person name="Starr E.P."/>
            <person name="Shi S."/>
            <person name="Blazewicz S.J."/>
            <person name="Koch B.J."/>
            <person name="Probst A.J."/>
            <person name="Hungate B.A."/>
            <person name="Pett-Ridge J."/>
            <person name="Firestone M.K."/>
            <person name="Banfield J.F."/>
        </authorList>
    </citation>
    <scope>NUCLEOTIDE SEQUENCE</scope>
    <source>
        <strain evidence="1">YM_69_17</strain>
    </source>
</reference>
<comment type="caution">
    <text evidence="1">The sequence shown here is derived from an EMBL/GenBank/DDBJ whole genome shotgun (WGS) entry which is preliminary data.</text>
</comment>
<accession>A0A952FN29</accession>
<sequence>MALPSIAMAPLAAGLMSISCSSPLRQVPVQSPSAACGVSASALSGSRPVVVAKFGAPPVKVAQA</sequence>
<gene>
    <name evidence="1" type="ORF">JF625_23505</name>
</gene>
<proteinExistence type="predicted"/>
<name>A0A952FN29_9PROT</name>
<protein>
    <submittedName>
        <fullName evidence="1">Uncharacterized protein</fullName>
    </submittedName>
</protein>
<evidence type="ECO:0000313" key="1">
    <source>
        <dbReference type="EMBL" id="MBW8728097.1"/>
    </source>
</evidence>
<dbReference type="Proteomes" id="UP000700706">
    <property type="component" value="Unassembled WGS sequence"/>
</dbReference>
<dbReference type="AlphaFoldDB" id="A0A952FN29"/>